<gene>
    <name evidence="1" type="ORF">ACFSUT_34240</name>
</gene>
<name>A0ABW5I7S2_9PSEU</name>
<dbReference type="EMBL" id="JBHUKQ010000016">
    <property type="protein sequence ID" value="MFD2485374.1"/>
    <property type="molecule type" value="Genomic_DNA"/>
</dbReference>
<dbReference type="RefSeq" id="WP_344278735.1">
    <property type="nucleotide sequence ID" value="NZ_BAAAHV010000015.1"/>
</dbReference>
<accession>A0ABW5I7S2</accession>
<protein>
    <submittedName>
        <fullName evidence="1">Uncharacterized protein</fullName>
    </submittedName>
</protein>
<reference evidence="2" key="1">
    <citation type="journal article" date="2019" name="Int. J. Syst. Evol. Microbiol.">
        <title>The Global Catalogue of Microorganisms (GCM) 10K type strain sequencing project: providing services to taxonomists for standard genome sequencing and annotation.</title>
        <authorList>
            <consortium name="The Broad Institute Genomics Platform"/>
            <consortium name="The Broad Institute Genome Sequencing Center for Infectious Disease"/>
            <person name="Wu L."/>
            <person name="Ma J."/>
        </authorList>
    </citation>
    <scope>NUCLEOTIDE SEQUENCE [LARGE SCALE GENOMIC DNA]</scope>
    <source>
        <strain evidence="2">CGMCC 4.7638</strain>
    </source>
</reference>
<evidence type="ECO:0000313" key="1">
    <source>
        <dbReference type="EMBL" id="MFD2485374.1"/>
    </source>
</evidence>
<organism evidence="1 2">
    <name type="scientific">Amycolatopsis albidoflavus</name>
    <dbReference type="NCBI Taxonomy" id="102226"/>
    <lineage>
        <taxon>Bacteria</taxon>
        <taxon>Bacillati</taxon>
        <taxon>Actinomycetota</taxon>
        <taxon>Actinomycetes</taxon>
        <taxon>Pseudonocardiales</taxon>
        <taxon>Pseudonocardiaceae</taxon>
        <taxon>Amycolatopsis</taxon>
    </lineage>
</organism>
<proteinExistence type="predicted"/>
<comment type="caution">
    <text evidence="1">The sequence shown here is derived from an EMBL/GenBank/DDBJ whole genome shotgun (WGS) entry which is preliminary data.</text>
</comment>
<keyword evidence="2" id="KW-1185">Reference proteome</keyword>
<evidence type="ECO:0000313" key="2">
    <source>
        <dbReference type="Proteomes" id="UP001597542"/>
    </source>
</evidence>
<sequence>MGRNKAKAADQRARAVVLAFVGKKGNDKPQAVVRKLMKAGKVKQKCCRSRGRCQRCPVLALRAAKSLAA</sequence>
<dbReference type="Proteomes" id="UP001597542">
    <property type="component" value="Unassembled WGS sequence"/>
</dbReference>